<dbReference type="InterPro" id="IPR006059">
    <property type="entry name" value="SBP"/>
</dbReference>
<evidence type="ECO:0000256" key="4">
    <source>
        <dbReference type="ARBA" id="ARBA00023139"/>
    </source>
</evidence>
<evidence type="ECO:0000256" key="6">
    <source>
        <dbReference type="SAM" id="SignalP"/>
    </source>
</evidence>
<evidence type="ECO:0000256" key="5">
    <source>
        <dbReference type="ARBA" id="ARBA00023288"/>
    </source>
</evidence>
<dbReference type="AlphaFoldDB" id="A0A1S8THN0"/>
<evidence type="ECO:0000313" key="8">
    <source>
        <dbReference type="Proteomes" id="UP000190890"/>
    </source>
</evidence>
<feature type="chain" id="PRO_5039493131" evidence="6">
    <location>
        <begin position="23"/>
        <end position="427"/>
    </location>
</feature>
<reference evidence="7 8" key="1">
    <citation type="submission" date="2016-05" db="EMBL/GenBank/DDBJ databases">
        <title>Microbial solvent formation.</title>
        <authorList>
            <person name="Poehlein A."/>
            <person name="Montoya Solano J.D."/>
            <person name="Flitsch S."/>
            <person name="Krabben P."/>
            <person name="Duerre P."/>
            <person name="Daniel R."/>
        </authorList>
    </citation>
    <scope>NUCLEOTIDE SEQUENCE [LARGE SCALE GENOMIC DNA]</scope>
    <source>
        <strain evidence="7 8">DSM 2619</strain>
    </source>
</reference>
<dbReference type="SUPFAM" id="SSF53850">
    <property type="entry name" value="Periplasmic binding protein-like II"/>
    <property type="match status" value="1"/>
</dbReference>
<dbReference type="PANTHER" id="PTHR43649">
    <property type="entry name" value="ARABINOSE-BINDING PROTEIN-RELATED"/>
    <property type="match status" value="1"/>
</dbReference>
<keyword evidence="2 6" id="KW-0732">Signal</keyword>
<dbReference type="PROSITE" id="PS51257">
    <property type="entry name" value="PROKAR_LIPOPROTEIN"/>
    <property type="match status" value="1"/>
</dbReference>
<dbReference type="EMBL" id="LZZM01000153">
    <property type="protein sequence ID" value="OOM77297.1"/>
    <property type="molecule type" value="Genomic_DNA"/>
</dbReference>
<keyword evidence="5" id="KW-0449">Lipoprotein</keyword>
<proteinExistence type="predicted"/>
<sequence length="427" mass="47050">MKVRKQLALLLAGALTVGSLTGCGGNANTGSTGDKGKTLTVLTHRTDMDATFKKYKEEFEASHAGVTVNFESVNDYQNTLSTRMGTEDYGDVLMMPANITKNQYKDFYEPIGTNDELKGKYGFLDNANVEGTIYGLSTGANANGYVYNEKVLKDAGITKTPTTPEEFQVALKAIKEKEPDVVPLYTNYHDDWALTNWSNAQQIEISGDIDYMNKMVYSKEAFAPGSPTYTSLKILYDSVANKYVEKDPMTSDWEKSKQDLADGKIGIMSLGSWAVGQIKAKSKTPENIKFMGAPALHDGKQYVQIASDYMMGVNIHSKNKDIAKDFVKYFVEKYPNDSEMISSIVGAKLPDYLSGASNLELVQAKMGTTQSTIDLDKVQKESLINLNDSKWVKTIIEIGLGNGKQTFEEYMASLNKSWASGVDSISK</sequence>
<evidence type="ECO:0000256" key="3">
    <source>
        <dbReference type="ARBA" id="ARBA00023136"/>
    </source>
</evidence>
<dbReference type="Proteomes" id="UP000190890">
    <property type="component" value="Unassembled WGS sequence"/>
</dbReference>
<dbReference type="Pfam" id="PF01547">
    <property type="entry name" value="SBP_bac_1"/>
    <property type="match status" value="1"/>
</dbReference>
<keyword evidence="4" id="KW-0564">Palmitate</keyword>
<dbReference type="PANTHER" id="PTHR43649:SF33">
    <property type="entry name" value="POLYGALACTURONAN_RHAMNOGALACTURONAN-BINDING PROTEIN YTCQ"/>
    <property type="match status" value="1"/>
</dbReference>
<dbReference type="STRING" id="29367.CLPUN_24140"/>
<dbReference type="OrthoDB" id="42940at2"/>
<gene>
    <name evidence="7" type="primary">msmE_2</name>
    <name evidence="7" type="ORF">CLPUN_24140</name>
</gene>
<dbReference type="RefSeq" id="WP_077847542.1">
    <property type="nucleotide sequence ID" value="NZ_LZZM01000153.1"/>
</dbReference>
<evidence type="ECO:0000256" key="2">
    <source>
        <dbReference type="ARBA" id="ARBA00022729"/>
    </source>
</evidence>
<comment type="caution">
    <text evidence="7">The sequence shown here is derived from an EMBL/GenBank/DDBJ whole genome shotgun (WGS) entry which is preliminary data.</text>
</comment>
<evidence type="ECO:0000313" key="7">
    <source>
        <dbReference type="EMBL" id="OOM77297.1"/>
    </source>
</evidence>
<protein>
    <submittedName>
        <fullName evidence="7">Multiple sugar-binding protein</fullName>
    </submittedName>
</protein>
<name>A0A1S8THN0_9CLOT</name>
<dbReference type="InterPro" id="IPR050490">
    <property type="entry name" value="Bact_solute-bd_prot1"/>
</dbReference>
<dbReference type="Gene3D" id="3.40.190.10">
    <property type="entry name" value="Periplasmic binding protein-like II"/>
    <property type="match status" value="2"/>
</dbReference>
<keyword evidence="1" id="KW-1003">Cell membrane</keyword>
<accession>A0A1S8THN0</accession>
<feature type="signal peptide" evidence="6">
    <location>
        <begin position="1"/>
        <end position="22"/>
    </location>
</feature>
<evidence type="ECO:0000256" key="1">
    <source>
        <dbReference type="ARBA" id="ARBA00022475"/>
    </source>
</evidence>
<organism evidence="7 8">
    <name type="scientific">Clostridium puniceum</name>
    <dbReference type="NCBI Taxonomy" id="29367"/>
    <lineage>
        <taxon>Bacteria</taxon>
        <taxon>Bacillati</taxon>
        <taxon>Bacillota</taxon>
        <taxon>Clostridia</taxon>
        <taxon>Eubacteriales</taxon>
        <taxon>Clostridiaceae</taxon>
        <taxon>Clostridium</taxon>
    </lineage>
</organism>
<keyword evidence="8" id="KW-1185">Reference proteome</keyword>
<keyword evidence="3" id="KW-0472">Membrane</keyword>